<evidence type="ECO:0000313" key="1">
    <source>
        <dbReference type="EMBL" id="CAG9785955.1"/>
    </source>
</evidence>
<reference evidence="1" key="1">
    <citation type="submission" date="2021-12" db="EMBL/GenBank/DDBJ databases">
        <authorList>
            <person name="King R."/>
        </authorList>
    </citation>
    <scope>NUCLEOTIDE SEQUENCE</scope>
</reference>
<name>A0A9N9QY86_9NEOP</name>
<dbReference type="OrthoDB" id="7445994at2759"/>
<accession>A0A9N9QY86</accession>
<gene>
    <name evidence="1" type="ORF">DIATSA_LOCUS3948</name>
</gene>
<proteinExistence type="predicted"/>
<dbReference type="EMBL" id="OU893346">
    <property type="protein sequence ID" value="CAG9785955.1"/>
    <property type="molecule type" value="Genomic_DNA"/>
</dbReference>
<organism evidence="1 2">
    <name type="scientific">Diatraea saccharalis</name>
    <name type="common">sugarcane borer</name>
    <dbReference type="NCBI Taxonomy" id="40085"/>
    <lineage>
        <taxon>Eukaryota</taxon>
        <taxon>Metazoa</taxon>
        <taxon>Ecdysozoa</taxon>
        <taxon>Arthropoda</taxon>
        <taxon>Hexapoda</taxon>
        <taxon>Insecta</taxon>
        <taxon>Pterygota</taxon>
        <taxon>Neoptera</taxon>
        <taxon>Endopterygota</taxon>
        <taxon>Lepidoptera</taxon>
        <taxon>Glossata</taxon>
        <taxon>Ditrysia</taxon>
        <taxon>Pyraloidea</taxon>
        <taxon>Crambidae</taxon>
        <taxon>Crambinae</taxon>
        <taxon>Diatraea</taxon>
    </lineage>
</organism>
<keyword evidence="2" id="KW-1185">Reference proteome</keyword>
<protein>
    <submittedName>
        <fullName evidence="1">Uncharacterized protein</fullName>
    </submittedName>
</protein>
<evidence type="ECO:0000313" key="2">
    <source>
        <dbReference type="Proteomes" id="UP001153714"/>
    </source>
</evidence>
<dbReference type="AlphaFoldDB" id="A0A9N9QY86"/>
<dbReference type="Proteomes" id="UP001153714">
    <property type="component" value="Chromosome 15"/>
</dbReference>
<reference evidence="1" key="2">
    <citation type="submission" date="2022-10" db="EMBL/GenBank/DDBJ databases">
        <authorList>
            <consortium name="ENA_rothamsted_submissions"/>
            <consortium name="culmorum"/>
            <person name="King R."/>
        </authorList>
    </citation>
    <scope>NUCLEOTIDE SEQUENCE</scope>
</reference>
<sequence length="118" mass="13755">MSGVQKKYYIFGYDSLGVKQSINVLVDIEHNYYHSRRESSHSTLLSDVTNIQNDVNKPGPSILVHLHQVEYVILKFHNPNLIQDECTMSHKHVVEALNRSLQDIRSNETLMDRWYTGR</sequence>